<evidence type="ECO:0000259" key="1">
    <source>
        <dbReference type="Pfam" id="PF17390"/>
    </source>
</evidence>
<dbReference type="PANTHER" id="PTHR33307:SF11">
    <property type="entry name" value="ALPHA-L-RHAMNOSIDASE"/>
    <property type="match status" value="1"/>
</dbReference>
<dbReference type="InterPro" id="IPR035398">
    <property type="entry name" value="Bac_rhamnosid_C"/>
</dbReference>
<proteinExistence type="predicted"/>
<feature type="domain" description="Alpha-L-rhamnosidase C-terminal" evidence="1">
    <location>
        <begin position="16"/>
        <end position="82"/>
    </location>
</feature>
<dbReference type="InterPro" id="IPR008928">
    <property type="entry name" value="6-hairpin_glycosidase_sf"/>
</dbReference>
<protein>
    <recommendedName>
        <fullName evidence="1">Alpha-L-rhamnosidase C-terminal domain-containing protein</fullName>
    </recommendedName>
</protein>
<dbReference type="Gene3D" id="2.60.420.10">
    <property type="entry name" value="Maltose phosphorylase, domain 3"/>
    <property type="match status" value="1"/>
</dbReference>
<dbReference type="Proteomes" id="UP000635606">
    <property type="component" value="Unassembled WGS sequence"/>
</dbReference>
<evidence type="ECO:0000313" key="2">
    <source>
        <dbReference type="EMBL" id="GIJ73455.1"/>
    </source>
</evidence>
<keyword evidence="3" id="KW-1185">Reference proteome</keyword>
<comment type="caution">
    <text evidence="2">The sequence shown here is derived from an EMBL/GenBank/DDBJ whole genome shotgun (WGS) entry which is preliminary data.</text>
</comment>
<dbReference type="EMBL" id="BOPH01000115">
    <property type="protein sequence ID" value="GIJ73455.1"/>
    <property type="molecule type" value="Genomic_DNA"/>
</dbReference>
<accession>A0A8J4A400</accession>
<sequence>MILAQIEEWFHSGLAGIRAGSVAYRSLVVQPKVVGDLTHVKGSYRTPQGMARTEWTRGDGRFRLTVTVPTNTTAEVRVPTLGGRPGPTPDRATFTGVDGGYAVYRVPSGMYTFSTSTR</sequence>
<reference evidence="2" key="1">
    <citation type="submission" date="2021-01" db="EMBL/GenBank/DDBJ databases">
        <title>Whole genome shotgun sequence of Virgisporangium ochraceum NBRC 16418.</title>
        <authorList>
            <person name="Komaki H."/>
            <person name="Tamura T."/>
        </authorList>
    </citation>
    <scope>NUCLEOTIDE SEQUENCE</scope>
    <source>
        <strain evidence="2">NBRC 16418</strain>
    </source>
</reference>
<dbReference type="GO" id="GO:0005975">
    <property type="term" value="P:carbohydrate metabolic process"/>
    <property type="evidence" value="ECO:0007669"/>
    <property type="project" value="InterPro"/>
</dbReference>
<dbReference type="Pfam" id="PF17390">
    <property type="entry name" value="Bac_rhamnosid_C"/>
    <property type="match status" value="1"/>
</dbReference>
<gene>
    <name evidence="2" type="ORF">Voc01_083720</name>
</gene>
<dbReference type="PANTHER" id="PTHR33307">
    <property type="entry name" value="ALPHA-RHAMNOSIDASE (EUROFUNG)"/>
    <property type="match status" value="1"/>
</dbReference>
<dbReference type="SUPFAM" id="SSF48208">
    <property type="entry name" value="Six-hairpin glycosidases"/>
    <property type="match status" value="1"/>
</dbReference>
<name>A0A8J4A400_9ACTN</name>
<dbReference type="AlphaFoldDB" id="A0A8J4A400"/>
<organism evidence="2 3">
    <name type="scientific">Virgisporangium ochraceum</name>
    <dbReference type="NCBI Taxonomy" id="65505"/>
    <lineage>
        <taxon>Bacteria</taxon>
        <taxon>Bacillati</taxon>
        <taxon>Actinomycetota</taxon>
        <taxon>Actinomycetes</taxon>
        <taxon>Micromonosporales</taxon>
        <taxon>Micromonosporaceae</taxon>
        <taxon>Virgisporangium</taxon>
    </lineage>
</organism>
<evidence type="ECO:0000313" key="3">
    <source>
        <dbReference type="Proteomes" id="UP000635606"/>
    </source>
</evidence>
<dbReference type="InterPro" id="IPR016007">
    <property type="entry name" value="Alpha_rhamnosid"/>
</dbReference>